<protein>
    <submittedName>
        <fullName evidence="3">Anoctamin-5</fullName>
    </submittedName>
</protein>
<dbReference type="AlphaFoldDB" id="A0A210QTF3"/>
<feature type="domain" description="Anoctamin dimerisation" evidence="2">
    <location>
        <begin position="93"/>
        <end position="236"/>
    </location>
</feature>
<dbReference type="PANTHER" id="PTHR12308:SF84">
    <property type="entry name" value="ANOCTAMIN"/>
    <property type="match status" value="1"/>
</dbReference>
<organism evidence="3 4">
    <name type="scientific">Mizuhopecten yessoensis</name>
    <name type="common">Japanese scallop</name>
    <name type="synonym">Patinopecten yessoensis</name>
    <dbReference type="NCBI Taxonomy" id="6573"/>
    <lineage>
        <taxon>Eukaryota</taxon>
        <taxon>Metazoa</taxon>
        <taxon>Spiralia</taxon>
        <taxon>Lophotrochozoa</taxon>
        <taxon>Mollusca</taxon>
        <taxon>Bivalvia</taxon>
        <taxon>Autobranchia</taxon>
        <taxon>Pteriomorphia</taxon>
        <taxon>Pectinida</taxon>
        <taxon>Pectinoidea</taxon>
        <taxon>Pectinidae</taxon>
        <taxon>Mizuhopecten</taxon>
    </lineage>
</organism>
<feature type="region of interest" description="Disordered" evidence="1">
    <location>
        <begin position="1"/>
        <end position="70"/>
    </location>
</feature>
<evidence type="ECO:0000259" key="2">
    <source>
        <dbReference type="Pfam" id="PF16178"/>
    </source>
</evidence>
<dbReference type="GO" id="GO:0046983">
    <property type="term" value="F:protein dimerization activity"/>
    <property type="evidence" value="ECO:0007669"/>
    <property type="project" value="InterPro"/>
</dbReference>
<evidence type="ECO:0000313" key="4">
    <source>
        <dbReference type="Proteomes" id="UP000242188"/>
    </source>
</evidence>
<dbReference type="GO" id="GO:0005886">
    <property type="term" value="C:plasma membrane"/>
    <property type="evidence" value="ECO:0007669"/>
    <property type="project" value="TreeGrafter"/>
</dbReference>
<dbReference type="PANTHER" id="PTHR12308">
    <property type="entry name" value="ANOCTAMIN"/>
    <property type="match status" value="1"/>
</dbReference>
<feature type="compositionally biased region" description="Polar residues" evidence="1">
    <location>
        <begin position="1"/>
        <end position="11"/>
    </location>
</feature>
<comment type="caution">
    <text evidence="3">The sequence shown here is derived from an EMBL/GenBank/DDBJ whole genome shotgun (WGS) entry which is preliminary data.</text>
</comment>
<gene>
    <name evidence="3" type="ORF">KP79_PYT06672</name>
</gene>
<feature type="compositionally biased region" description="Basic and acidic residues" evidence="1">
    <location>
        <begin position="45"/>
        <end position="61"/>
    </location>
</feature>
<evidence type="ECO:0000256" key="1">
    <source>
        <dbReference type="SAM" id="MobiDB-lite"/>
    </source>
</evidence>
<sequence>MSDTVPLNPSDQGYGALAPTPLSTGGAGYVDEDVVDIPSANGGPEDGRDESTAVDIEKSPEADTLLGGEEISQEEAKLLLEQQKIANEDATLFFRDGARKIDYVLAYEPGSPSEQEEKKREKRKIFEDNLRKEGLELEYEGKETSRSGKTCFVKVHAPWDVMTKYAELTNLKMPLAENDLEFELESYMEYCWNMFPSVFELDADIVKPEPNYFTAPFNRDRQDQFLKTYKKIEAFDRDDPALVFLLHDKFTFQNIF</sequence>
<dbReference type="Pfam" id="PF16178">
    <property type="entry name" value="Anoct_dimer"/>
    <property type="match status" value="1"/>
</dbReference>
<dbReference type="Proteomes" id="UP000242188">
    <property type="component" value="Unassembled WGS sequence"/>
</dbReference>
<dbReference type="EMBL" id="NEDP02002011">
    <property type="protein sequence ID" value="OWF51990.1"/>
    <property type="molecule type" value="Genomic_DNA"/>
</dbReference>
<dbReference type="OrthoDB" id="296386at2759"/>
<name>A0A210QTF3_MIZYE</name>
<proteinExistence type="predicted"/>
<accession>A0A210QTF3</accession>
<dbReference type="GO" id="GO:0005254">
    <property type="term" value="F:chloride channel activity"/>
    <property type="evidence" value="ECO:0007669"/>
    <property type="project" value="TreeGrafter"/>
</dbReference>
<keyword evidence="4" id="KW-1185">Reference proteome</keyword>
<dbReference type="InterPro" id="IPR032394">
    <property type="entry name" value="Anoct_dimer"/>
</dbReference>
<dbReference type="InterPro" id="IPR007632">
    <property type="entry name" value="Anoctamin"/>
</dbReference>
<reference evidence="3 4" key="1">
    <citation type="journal article" date="2017" name="Nat. Ecol. Evol.">
        <title>Scallop genome provides insights into evolution of bilaterian karyotype and development.</title>
        <authorList>
            <person name="Wang S."/>
            <person name="Zhang J."/>
            <person name="Jiao W."/>
            <person name="Li J."/>
            <person name="Xun X."/>
            <person name="Sun Y."/>
            <person name="Guo X."/>
            <person name="Huan P."/>
            <person name="Dong B."/>
            <person name="Zhang L."/>
            <person name="Hu X."/>
            <person name="Sun X."/>
            <person name="Wang J."/>
            <person name="Zhao C."/>
            <person name="Wang Y."/>
            <person name="Wang D."/>
            <person name="Huang X."/>
            <person name="Wang R."/>
            <person name="Lv J."/>
            <person name="Li Y."/>
            <person name="Zhang Z."/>
            <person name="Liu B."/>
            <person name="Lu W."/>
            <person name="Hui Y."/>
            <person name="Liang J."/>
            <person name="Zhou Z."/>
            <person name="Hou R."/>
            <person name="Li X."/>
            <person name="Liu Y."/>
            <person name="Li H."/>
            <person name="Ning X."/>
            <person name="Lin Y."/>
            <person name="Zhao L."/>
            <person name="Xing Q."/>
            <person name="Dou J."/>
            <person name="Li Y."/>
            <person name="Mao J."/>
            <person name="Guo H."/>
            <person name="Dou H."/>
            <person name="Li T."/>
            <person name="Mu C."/>
            <person name="Jiang W."/>
            <person name="Fu Q."/>
            <person name="Fu X."/>
            <person name="Miao Y."/>
            <person name="Liu J."/>
            <person name="Yu Q."/>
            <person name="Li R."/>
            <person name="Liao H."/>
            <person name="Li X."/>
            <person name="Kong Y."/>
            <person name="Jiang Z."/>
            <person name="Chourrout D."/>
            <person name="Li R."/>
            <person name="Bao Z."/>
        </authorList>
    </citation>
    <scope>NUCLEOTIDE SEQUENCE [LARGE SCALE GENOMIC DNA]</scope>
    <source>
        <strain evidence="3 4">PY_sf001</strain>
    </source>
</reference>
<evidence type="ECO:0000313" key="3">
    <source>
        <dbReference type="EMBL" id="OWF51990.1"/>
    </source>
</evidence>